<keyword evidence="2" id="KW-1185">Reference proteome</keyword>
<reference evidence="1" key="1">
    <citation type="journal article" date="2020" name="Stud. Mycol.">
        <title>101 Dothideomycetes genomes: a test case for predicting lifestyles and emergence of pathogens.</title>
        <authorList>
            <person name="Haridas S."/>
            <person name="Albert R."/>
            <person name="Binder M."/>
            <person name="Bloem J."/>
            <person name="Labutti K."/>
            <person name="Salamov A."/>
            <person name="Andreopoulos B."/>
            <person name="Baker S."/>
            <person name="Barry K."/>
            <person name="Bills G."/>
            <person name="Bluhm B."/>
            <person name="Cannon C."/>
            <person name="Castanera R."/>
            <person name="Culley D."/>
            <person name="Daum C."/>
            <person name="Ezra D."/>
            <person name="Gonzalez J."/>
            <person name="Henrissat B."/>
            <person name="Kuo A."/>
            <person name="Liang C."/>
            <person name="Lipzen A."/>
            <person name="Lutzoni F."/>
            <person name="Magnuson J."/>
            <person name="Mondo S."/>
            <person name="Nolan M."/>
            <person name="Ohm R."/>
            <person name="Pangilinan J."/>
            <person name="Park H.-J."/>
            <person name="Ramirez L."/>
            <person name="Alfaro M."/>
            <person name="Sun H."/>
            <person name="Tritt A."/>
            <person name="Yoshinaga Y."/>
            <person name="Zwiers L.-H."/>
            <person name="Turgeon B."/>
            <person name="Goodwin S."/>
            <person name="Spatafora J."/>
            <person name="Crous P."/>
            <person name="Grigoriev I."/>
        </authorList>
    </citation>
    <scope>NUCLEOTIDE SEQUENCE</scope>
    <source>
        <strain evidence="1">CBS 627.86</strain>
    </source>
</reference>
<protein>
    <submittedName>
        <fullName evidence="1">Uncharacterized protein</fullName>
    </submittedName>
</protein>
<sequence length="171" mass="19740">MFLSSYDRTKYKAERQSWRCTSTPSICCVQFRFTCISLYSYNCSSNPTYPFLSLDLSLLSCAMIYSVTLISCHPVLAQQCQSFSRGTLVLVHVSVRYRSNFGERWHRNLAVPPATTWHHASKSACDKMTYWKLRPCNDRLSSGYPRNYRRMFRPGNSAGIPRDDRSFVCVA</sequence>
<evidence type="ECO:0000313" key="1">
    <source>
        <dbReference type="EMBL" id="KAF2113451.1"/>
    </source>
</evidence>
<dbReference type="Proteomes" id="UP000799770">
    <property type="component" value="Unassembled WGS sequence"/>
</dbReference>
<name>A0A6A5Z562_9PLEO</name>
<evidence type="ECO:0000313" key="2">
    <source>
        <dbReference type="Proteomes" id="UP000799770"/>
    </source>
</evidence>
<proteinExistence type="predicted"/>
<gene>
    <name evidence="1" type="ORF">BDV96DRAFT_125732</name>
</gene>
<dbReference type="AlphaFoldDB" id="A0A6A5Z562"/>
<dbReference type="EMBL" id="ML977328">
    <property type="protein sequence ID" value="KAF2113451.1"/>
    <property type="molecule type" value="Genomic_DNA"/>
</dbReference>
<organism evidence="1 2">
    <name type="scientific">Lophiotrema nucula</name>
    <dbReference type="NCBI Taxonomy" id="690887"/>
    <lineage>
        <taxon>Eukaryota</taxon>
        <taxon>Fungi</taxon>
        <taxon>Dikarya</taxon>
        <taxon>Ascomycota</taxon>
        <taxon>Pezizomycotina</taxon>
        <taxon>Dothideomycetes</taxon>
        <taxon>Pleosporomycetidae</taxon>
        <taxon>Pleosporales</taxon>
        <taxon>Lophiotremataceae</taxon>
        <taxon>Lophiotrema</taxon>
    </lineage>
</organism>
<accession>A0A6A5Z562</accession>